<keyword evidence="1" id="KW-0175">Coiled coil</keyword>
<feature type="non-terminal residue" evidence="2">
    <location>
        <position position="160"/>
    </location>
</feature>
<accession>A0A6G0Y697</accession>
<evidence type="ECO:0000313" key="2">
    <source>
        <dbReference type="EMBL" id="KAF0750054.1"/>
    </source>
</evidence>
<name>A0A6G0Y697_APHCR</name>
<comment type="caution">
    <text evidence="2">The sequence shown here is derived from an EMBL/GenBank/DDBJ whole genome shotgun (WGS) entry which is preliminary data.</text>
</comment>
<dbReference type="AlphaFoldDB" id="A0A6G0Y697"/>
<feature type="coiled-coil region" evidence="1">
    <location>
        <begin position="91"/>
        <end position="125"/>
    </location>
</feature>
<evidence type="ECO:0000256" key="1">
    <source>
        <dbReference type="SAM" id="Coils"/>
    </source>
</evidence>
<keyword evidence="3" id="KW-1185">Reference proteome</keyword>
<gene>
    <name evidence="2" type="ORF">FWK35_00015673</name>
</gene>
<organism evidence="2 3">
    <name type="scientific">Aphis craccivora</name>
    <name type="common">Cowpea aphid</name>
    <dbReference type="NCBI Taxonomy" id="307492"/>
    <lineage>
        <taxon>Eukaryota</taxon>
        <taxon>Metazoa</taxon>
        <taxon>Ecdysozoa</taxon>
        <taxon>Arthropoda</taxon>
        <taxon>Hexapoda</taxon>
        <taxon>Insecta</taxon>
        <taxon>Pterygota</taxon>
        <taxon>Neoptera</taxon>
        <taxon>Paraneoptera</taxon>
        <taxon>Hemiptera</taxon>
        <taxon>Sternorrhyncha</taxon>
        <taxon>Aphidomorpha</taxon>
        <taxon>Aphidoidea</taxon>
        <taxon>Aphididae</taxon>
        <taxon>Aphidini</taxon>
        <taxon>Aphis</taxon>
        <taxon>Aphis</taxon>
    </lineage>
</organism>
<proteinExistence type="predicted"/>
<evidence type="ECO:0000313" key="3">
    <source>
        <dbReference type="Proteomes" id="UP000478052"/>
    </source>
</evidence>
<dbReference type="OrthoDB" id="7048166at2759"/>
<reference evidence="2 3" key="1">
    <citation type="submission" date="2019-08" db="EMBL/GenBank/DDBJ databases">
        <title>Whole genome of Aphis craccivora.</title>
        <authorList>
            <person name="Voronova N.V."/>
            <person name="Shulinski R.S."/>
            <person name="Bandarenka Y.V."/>
            <person name="Zhorov D.G."/>
            <person name="Warner D."/>
        </authorList>
    </citation>
    <scope>NUCLEOTIDE SEQUENCE [LARGE SCALE GENOMIC DNA]</scope>
    <source>
        <strain evidence="2">180601</strain>
        <tissue evidence="2">Whole Body</tissue>
    </source>
</reference>
<sequence length="160" mass="18143">MLCLLCNDEIYQGDELKCTACKEFLHFSCASLREASFRKMGKATKDNLCCVNCKSATIFNTALKNNFNTSDESNEPLTCLTESVKFMSAQFDSFSKQLSEVLNTIKELKEENKCLIMENSKINNIVKILLRKVGLPYVPENRDCHRFLTLCPGVPKTFFG</sequence>
<dbReference type="Proteomes" id="UP000478052">
    <property type="component" value="Unassembled WGS sequence"/>
</dbReference>
<protein>
    <submittedName>
        <fullName evidence="2">E3 ubiquitin-protein ligase TRAIP-like</fullName>
    </submittedName>
</protein>
<dbReference type="EMBL" id="VUJU01005868">
    <property type="protein sequence ID" value="KAF0750054.1"/>
    <property type="molecule type" value="Genomic_DNA"/>
</dbReference>